<reference evidence="1 2" key="1">
    <citation type="submission" date="2010-08" db="EMBL/GenBank/DDBJ databases">
        <authorList>
            <person name="Weinstock G."/>
            <person name="Sodergren E."/>
            <person name="Clifton S."/>
            <person name="Fulton L."/>
            <person name="Fulton B."/>
            <person name="Courtney L."/>
            <person name="Fronick C."/>
            <person name="Harrison M."/>
            <person name="Strong C."/>
            <person name="Farmer C."/>
            <person name="Delahaunty K."/>
            <person name="Markovic C."/>
            <person name="Hall O."/>
            <person name="Minx P."/>
            <person name="Tomlinson C."/>
            <person name="Mitreva M."/>
            <person name="Hou S."/>
            <person name="Chen J."/>
            <person name="Wollam A."/>
            <person name="Pepin K.H."/>
            <person name="Johnson M."/>
            <person name="Bhonagiri V."/>
            <person name="Zhang X."/>
            <person name="Suruliraj S."/>
            <person name="Warren W."/>
            <person name="Chinwalla A."/>
            <person name="Mardis E.R."/>
            <person name="Wilson R.K."/>
        </authorList>
    </citation>
    <scope>NUCLEOTIDE SEQUENCE [LARGE SCALE GENOMIC DNA]</scope>
    <source>
        <strain evidence="1 2">KLE1255</strain>
    </source>
</reference>
<name>E2ZJC9_9FIRM</name>
<comment type="caution">
    <text evidence="1">The sequence shown here is derived from an EMBL/GenBank/DDBJ whole genome shotgun (WGS) entry which is preliminary data.</text>
</comment>
<dbReference type="BioCyc" id="FCF748224-HMP:GTSS-1833-MONOMER"/>
<dbReference type="HOGENOM" id="CLU_3289915_0_0_9"/>
<evidence type="ECO:0000313" key="2">
    <source>
        <dbReference type="Proteomes" id="UP000006028"/>
    </source>
</evidence>
<organism evidence="1 2">
    <name type="scientific">Faecalibacterium cf. prausnitzii KLE1255</name>
    <dbReference type="NCBI Taxonomy" id="748224"/>
    <lineage>
        <taxon>Bacteria</taxon>
        <taxon>Bacillati</taxon>
        <taxon>Bacillota</taxon>
        <taxon>Clostridia</taxon>
        <taxon>Eubacteriales</taxon>
        <taxon>Oscillospiraceae</taxon>
        <taxon>Faecalibacterium</taxon>
    </lineage>
</organism>
<accession>E2ZJC9</accession>
<gene>
    <name evidence="1" type="ORF">HMPREF9436_01776</name>
</gene>
<dbReference type="STRING" id="748224.HMPREF9436_01776"/>
<dbReference type="EMBL" id="AECU01000143">
    <property type="protein sequence ID" value="EFQ06709.1"/>
    <property type="molecule type" value="Genomic_DNA"/>
</dbReference>
<evidence type="ECO:0000313" key="1">
    <source>
        <dbReference type="EMBL" id="EFQ06709.1"/>
    </source>
</evidence>
<sequence>MLSADFPIANRCKTWYIYYTKLHFERTVRRLMMCKVRCLP</sequence>
<dbReference type="AlphaFoldDB" id="E2ZJC9"/>
<dbReference type="Proteomes" id="UP000006028">
    <property type="component" value="Unassembled WGS sequence"/>
</dbReference>
<protein>
    <submittedName>
        <fullName evidence="1">Uncharacterized protein</fullName>
    </submittedName>
</protein>
<proteinExistence type="predicted"/>